<dbReference type="PANTHER" id="PTHR21493">
    <property type="entry name" value="CGI-141-RELATED/LIPASE CONTAINING PROTEIN"/>
    <property type="match status" value="1"/>
</dbReference>
<dbReference type="OrthoDB" id="204784at2759"/>
<evidence type="ECO:0000313" key="9">
    <source>
        <dbReference type="Proteomes" id="UP000799421"/>
    </source>
</evidence>
<keyword evidence="2 7" id="KW-0812">Transmembrane</keyword>
<feature type="transmembrane region" description="Helical" evidence="7">
    <location>
        <begin position="69"/>
        <end position="91"/>
    </location>
</feature>
<evidence type="ECO:0000256" key="3">
    <source>
        <dbReference type="ARBA" id="ARBA00022989"/>
    </source>
</evidence>
<evidence type="ECO:0000256" key="2">
    <source>
        <dbReference type="ARBA" id="ARBA00022692"/>
    </source>
</evidence>
<sequence>MPYWMSDTQKIGVGLCAIGTAFLSLGVIMFLDRALLAMGNLLLVAGIVTLLGFPRTVKFFFGRREKWKGAVAFWLGIALVLSRWTWGGFMLELAGGWVLFGEFFKTMSTFAWNIPVVGPYLAKGLRFAGEKAGADQRAHKDLPV</sequence>
<comment type="similarity">
    <text evidence="6">Belongs to the GOT1 family.</text>
</comment>
<keyword evidence="9" id="KW-1185">Reference proteome</keyword>
<dbReference type="GO" id="GO:0000139">
    <property type="term" value="C:Golgi membrane"/>
    <property type="evidence" value="ECO:0007669"/>
    <property type="project" value="UniProtKB-SubCell"/>
</dbReference>
<gene>
    <name evidence="8" type="ORF">K470DRAFT_282127</name>
</gene>
<feature type="transmembrane region" description="Helical" evidence="7">
    <location>
        <begin position="12"/>
        <end position="31"/>
    </location>
</feature>
<keyword evidence="4" id="KW-0333">Golgi apparatus</keyword>
<dbReference type="GO" id="GO:0042147">
    <property type="term" value="P:retrograde transport, endosome to Golgi"/>
    <property type="evidence" value="ECO:0007669"/>
    <property type="project" value="InterPro"/>
</dbReference>
<feature type="transmembrane region" description="Helical" evidence="7">
    <location>
        <begin position="37"/>
        <end position="57"/>
    </location>
</feature>
<dbReference type="PANTHER" id="PTHR21493:SF9">
    <property type="entry name" value="GOLGI TRANSPORT PROTEIN 1-RELATED"/>
    <property type="match status" value="1"/>
</dbReference>
<evidence type="ECO:0000256" key="4">
    <source>
        <dbReference type="ARBA" id="ARBA00023034"/>
    </source>
</evidence>
<dbReference type="GO" id="GO:0005783">
    <property type="term" value="C:endoplasmic reticulum"/>
    <property type="evidence" value="ECO:0007669"/>
    <property type="project" value="TreeGrafter"/>
</dbReference>
<comment type="subcellular location">
    <subcellularLocation>
        <location evidence="1">Golgi apparatus membrane</location>
        <topology evidence="1">Multi-pass membrane protein</topology>
    </subcellularLocation>
</comment>
<dbReference type="GO" id="GO:0000137">
    <property type="term" value="C:Golgi cis cisterna"/>
    <property type="evidence" value="ECO:0007669"/>
    <property type="project" value="TreeGrafter"/>
</dbReference>
<dbReference type="EMBL" id="MU005983">
    <property type="protein sequence ID" value="KAF2860267.1"/>
    <property type="molecule type" value="Genomic_DNA"/>
</dbReference>
<evidence type="ECO:0000256" key="1">
    <source>
        <dbReference type="ARBA" id="ARBA00004653"/>
    </source>
</evidence>
<name>A0A6A7BZ56_9PEZI</name>
<dbReference type="GO" id="GO:0030134">
    <property type="term" value="C:COPII-coated ER to Golgi transport vesicle"/>
    <property type="evidence" value="ECO:0007669"/>
    <property type="project" value="TreeGrafter"/>
</dbReference>
<keyword evidence="3 7" id="KW-1133">Transmembrane helix</keyword>
<protein>
    <submittedName>
        <fullName evidence="8">Got1-domain-containing protein</fullName>
    </submittedName>
</protein>
<evidence type="ECO:0000256" key="7">
    <source>
        <dbReference type="SAM" id="Phobius"/>
    </source>
</evidence>
<dbReference type="Proteomes" id="UP000799421">
    <property type="component" value="Unassembled WGS sequence"/>
</dbReference>
<accession>A0A6A7BZ56</accession>
<proteinExistence type="inferred from homology"/>
<dbReference type="GO" id="GO:0006888">
    <property type="term" value="P:endoplasmic reticulum to Golgi vesicle-mediated transport"/>
    <property type="evidence" value="ECO:0007669"/>
    <property type="project" value="InterPro"/>
</dbReference>
<evidence type="ECO:0000256" key="6">
    <source>
        <dbReference type="ARBA" id="ARBA00025799"/>
    </source>
</evidence>
<organism evidence="8 9">
    <name type="scientific">Piedraia hortae CBS 480.64</name>
    <dbReference type="NCBI Taxonomy" id="1314780"/>
    <lineage>
        <taxon>Eukaryota</taxon>
        <taxon>Fungi</taxon>
        <taxon>Dikarya</taxon>
        <taxon>Ascomycota</taxon>
        <taxon>Pezizomycotina</taxon>
        <taxon>Dothideomycetes</taxon>
        <taxon>Dothideomycetidae</taxon>
        <taxon>Capnodiales</taxon>
        <taxon>Piedraiaceae</taxon>
        <taxon>Piedraia</taxon>
    </lineage>
</organism>
<dbReference type="AlphaFoldDB" id="A0A6A7BZ56"/>
<dbReference type="InterPro" id="IPR045176">
    <property type="entry name" value="Got1"/>
</dbReference>
<evidence type="ECO:0000313" key="8">
    <source>
        <dbReference type="EMBL" id="KAF2860267.1"/>
    </source>
</evidence>
<reference evidence="8" key="1">
    <citation type="journal article" date="2020" name="Stud. Mycol.">
        <title>101 Dothideomycetes genomes: a test case for predicting lifestyles and emergence of pathogens.</title>
        <authorList>
            <person name="Haridas S."/>
            <person name="Albert R."/>
            <person name="Binder M."/>
            <person name="Bloem J."/>
            <person name="Labutti K."/>
            <person name="Salamov A."/>
            <person name="Andreopoulos B."/>
            <person name="Baker S."/>
            <person name="Barry K."/>
            <person name="Bills G."/>
            <person name="Bluhm B."/>
            <person name="Cannon C."/>
            <person name="Castanera R."/>
            <person name="Culley D."/>
            <person name="Daum C."/>
            <person name="Ezra D."/>
            <person name="Gonzalez J."/>
            <person name="Henrissat B."/>
            <person name="Kuo A."/>
            <person name="Liang C."/>
            <person name="Lipzen A."/>
            <person name="Lutzoni F."/>
            <person name="Magnuson J."/>
            <person name="Mondo S."/>
            <person name="Nolan M."/>
            <person name="Ohm R."/>
            <person name="Pangilinan J."/>
            <person name="Park H.-J."/>
            <person name="Ramirez L."/>
            <person name="Alfaro M."/>
            <person name="Sun H."/>
            <person name="Tritt A."/>
            <person name="Yoshinaga Y."/>
            <person name="Zwiers L.-H."/>
            <person name="Turgeon B."/>
            <person name="Goodwin S."/>
            <person name="Spatafora J."/>
            <person name="Crous P."/>
            <person name="Grigoriev I."/>
        </authorList>
    </citation>
    <scope>NUCLEOTIDE SEQUENCE</scope>
    <source>
        <strain evidence="8">CBS 480.64</strain>
    </source>
</reference>
<dbReference type="InterPro" id="IPR007305">
    <property type="entry name" value="Vesicle_transpt_Got1/SFT2"/>
</dbReference>
<keyword evidence="5 7" id="KW-0472">Membrane</keyword>
<dbReference type="Pfam" id="PF04178">
    <property type="entry name" value="Got1"/>
    <property type="match status" value="1"/>
</dbReference>
<evidence type="ECO:0000256" key="5">
    <source>
        <dbReference type="ARBA" id="ARBA00023136"/>
    </source>
</evidence>
<dbReference type="GO" id="GO:0005829">
    <property type="term" value="C:cytosol"/>
    <property type="evidence" value="ECO:0007669"/>
    <property type="project" value="GOC"/>
</dbReference>